<dbReference type="AlphaFoldDB" id="A0A372LG41"/>
<evidence type="ECO:0000259" key="1">
    <source>
        <dbReference type="SMART" id="SM00849"/>
    </source>
</evidence>
<name>A0A372LG41_9BACI</name>
<dbReference type="InterPro" id="IPR001279">
    <property type="entry name" value="Metallo-B-lactamas"/>
</dbReference>
<dbReference type="Pfam" id="PF00753">
    <property type="entry name" value="Lactamase_B"/>
    <property type="match status" value="1"/>
</dbReference>
<reference evidence="2 3" key="1">
    <citation type="submission" date="2018-08" db="EMBL/GenBank/DDBJ databases">
        <title>Bacillus chawlae sp. nov., Bacillus glennii sp. nov., and Bacillus saganii sp. nov. Isolated from the Vehicle Assembly Building at Kennedy Space Center where the Viking Spacecraft were Assembled.</title>
        <authorList>
            <person name="Seuylemezian A."/>
            <person name="Vaishampayan P."/>
        </authorList>
    </citation>
    <scope>NUCLEOTIDE SEQUENCE [LARGE SCALE GENOMIC DNA]</scope>
    <source>
        <strain evidence="2 3">V44-8</strain>
    </source>
</reference>
<comment type="caution">
    <text evidence="2">The sequence shown here is derived from an EMBL/GenBank/DDBJ whole genome shotgun (WGS) entry which is preliminary data.</text>
</comment>
<dbReference type="RefSeq" id="WP_117321443.1">
    <property type="nucleotide sequence ID" value="NZ_QVTD01000003.1"/>
</dbReference>
<dbReference type="InterPro" id="IPR050662">
    <property type="entry name" value="Sec-metab_biosynth-thioest"/>
</dbReference>
<protein>
    <submittedName>
        <fullName evidence="2">MBL fold metallo-hydrolase</fullName>
    </submittedName>
</protein>
<dbReference type="SUPFAM" id="SSF56281">
    <property type="entry name" value="Metallo-hydrolase/oxidoreductase"/>
    <property type="match status" value="1"/>
</dbReference>
<dbReference type="InterPro" id="IPR036866">
    <property type="entry name" value="RibonucZ/Hydroxyglut_hydro"/>
</dbReference>
<evidence type="ECO:0000313" key="3">
    <source>
        <dbReference type="Proteomes" id="UP000262939"/>
    </source>
</evidence>
<organism evidence="2 3">
    <name type="scientific">Peribacillus glennii</name>
    <dbReference type="NCBI Taxonomy" id="2303991"/>
    <lineage>
        <taxon>Bacteria</taxon>
        <taxon>Bacillati</taxon>
        <taxon>Bacillota</taxon>
        <taxon>Bacilli</taxon>
        <taxon>Bacillales</taxon>
        <taxon>Bacillaceae</taxon>
        <taxon>Peribacillus</taxon>
    </lineage>
</organism>
<proteinExistence type="predicted"/>
<sequence>MRTSQKITGVDLIELPTEWPVGPVNVFLVYGEKLTLVDCGRNIEAAWEEFNLAFNERGLTIMDIEQIVLTHHHDDHVGFLDRLVYLNPVPIYAHVNCRPYLTQDEGHFTSGTRFFTEFYKEFGIPEELSQDLANLKDWNQGLKNKIYITGEIDEGIAIPGLPDWQVIETKGHAQSHIALYRASDQVLLCGDHLIKHTPAGVFLEAPIHPETERSKPLNQYVHNLKKCLEYPVAIALSGHGEPIEKPHELISETLKKIDKRALRVKGKLEKGRMSGYELVRELYPGRYEGALILLASDTIGLLDYLLERGDIFSEQEDGVIYYFA</sequence>
<dbReference type="EMBL" id="QVTD01000003">
    <property type="protein sequence ID" value="RFU65268.1"/>
    <property type="molecule type" value="Genomic_DNA"/>
</dbReference>
<dbReference type="Proteomes" id="UP000262939">
    <property type="component" value="Unassembled WGS sequence"/>
</dbReference>
<accession>A0A372LG41</accession>
<dbReference type="PANTHER" id="PTHR23131:SF4">
    <property type="entry name" value="METALLO-BETA-LACTAMASE SUPERFAMILY POTEIN"/>
    <property type="match status" value="1"/>
</dbReference>
<gene>
    <name evidence="2" type="ORF">D0466_05035</name>
</gene>
<dbReference type="OrthoDB" id="9761531at2"/>
<dbReference type="SMART" id="SM00849">
    <property type="entry name" value="Lactamase_B"/>
    <property type="match status" value="1"/>
</dbReference>
<dbReference type="Gene3D" id="3.60.15.10">
    <property type="entry name" value="Ribonuclease Z/Hydroxyacylglutathione hydrolase-like"/>
    <property type="match status" value="1"/>
</dbReference>
<dbReference type="GO" id="GO:0016787">
    <property type="term" value="F:hydrolase activity"/>
    <property type="evidence" value="ECO:0007669"/>
    <property type="project" value="UniProtKB-KW"/>
</dbReference>
<keyword evidence="3" id="KW-1185">Reference proteome</keyword>
<dbReference type="PANTHER" id="PTHR23131">
    <property type="entry name" value="ENDORIBONUCLEASE LACTB2"/>
    <property type="match status" value="1"/>
</dbReference>
<evidence type="ECO:0000313" key="2">
    <source>
        <dbReference type="EMBL" id="RFU65268.1"/>
    </source>
</evidence>
<keyword evidence="2" id="KW-0378">Hydrolase</keyword>
<feature type="domain" description="Metallo-beta-lactamase" evidence="1">
    <location>
        <begin position="23"/>
        <end position="239"/>
    </location>
</feature>